<keyword evidence="3" id="KW-1185">Reference proteome</keyword>
<evidence type="ECO:0000313" key="2">
    <source>
        <dbReference type="EMBL" id="TFK33130.1"/>
    </source>
</evidence>
<organism evidence="2 3">
    <name type="scientific">Crucibulum laeve</name>
    <dbReference type="NCBI Taxonomy" id="68775"/>
    <lineage>
        <taxon>Eukaryota</taxon>
        <taxon>Fungi</taxon>
        <taxon>Dikarya</taxon>
        <taxon>Basidiomycota</taxon>
        <taxon>Agaricomycotina</taxon>
        <taxon>Agaricomycetes</taxon>
        <taxon>Agaricomycetidae</taxon>
        <taxon>Agaricales</taxon>
        <taxon>Agaricineae</taxon>
        <taxon>Nidulariaceae</taxon>
        <taxon>Crucibulum</taxon>
    </lineage>
</organism>
<reference evidence="2 3" key="1">
    <citation type="journal article" date="2019" name="Nat. Ecol. Evol.">
        <title>Megaphylogeny resolves global patterns of mushroom evolution.</title>
        <authorList>
            <person name="Varga T."/>
            <person name="Krizsan K."/>
            <person name="Foldi C."/>
            <person name="Dima B."/>
            <person name="Sanchez-Garcia M."/>
            <person name="Sanchez-Ramirez S."/>
            <person name="Szollosi G.J."/>
            <person name="Szarkandi J.G."/>
            <person name="Papp V."/>
            <person name="Albert L."/>
            <person name="Andreopoulos W."/>
            <person name="Angelini C."/>
            <person name="Antonin V."/>
            <person name="Barry K.W."/>
            <person name="Bougher N.L."/>
            <person name="Buchanan P."/>
            <person name="Buyck B."/>
            <person name="Bense V."/>
            <person name="Catcheside P."/>
            <person name="Chovatia M."/>
            <person name="Cooper J."/>
            <person name="Damon W."/>
            <person name="Desjardin D."/>
            <person name="Finy P."/>
            <person name="Geml J."/>
            <person name="Haridas S."/>
            <person name="Hughes K."/>
            <person name="Justo A."/>
            <person name="Karasinski D."/>
            <person name="Kautmanova I."/>
            <person name="Kiss B."/>
            <person name="Kocsube S."/>
            <person name="Kotiranta H."/>
            <person name="LaButti K.M."/>
            <person name="Lechner B.E."/>
            <person name="Liimatainen K."/>
            <person name="Lipzen A."/>
            <person name="Lukacs Z."/>
            <person name="Mihaltcheva S."/>
            <person name="Morgado L.N."/>
            <person name="Niskanen T."/>
            <person name="Noordeloos M.E."/>
            <person name="Ohm R.A."/>
            <person name="Ortiz-Santana B."/>
            <person name="Ovrebo C."/>
            <person name="Racz N."/>
            <person name="Riley R."/>
            <person name="Savchenko A."/>
            <person name="Shiryaev A."/>
            <person name="Soop K."/>
            <person name="Spirin V."/>
            <person name="Szebenyi C."/>
            <person name="Tomsovsky M."/>
            <person name="Tulloss R.E."/>
            <person name="Uehling J."/>
            <person name="Grigoriev I.V."/>
            <person name="Vagvolgyi C."/>
            <person name="Papp T."/>
            <person name="Martin F.M."/>
            <person name="Miettinen O."/>
            <person name="Hibbett D.S."/>
            <person name="Nagy L.G."/>
        </authorList>
    </citation>
    <scope>NUCLEOTIDE SEQUENCE [LARGE SCALE GENOMIC DNA]</scope>
    <source>
        <strain evidence="2 3">CBS 166.37</strain>
    </source>
</reference>
<evidence type="ECO:0000313" key="3">
    <source>
        <dbReference type="Proteomes" id="UP000308652"/>
    </source>
</evidence>
<proteinExistence type="predicted"/>
<dbReference type="EMBL" id="ML213654">
    <property type="protein sequence ID" value="TFK33130.1"/>
    <property type="molecule type" value="Genomic_DNA"/>
</dbReference>
<evidence type="ECO:0000256" key="1">
    <source>
        <dbReference type="SAM" id="MobiDB-lite"/>
    </source>
</evidence>
<gene>
    <name evidence="2" type="ORF">BDQ12DRAFT_670473</name>
</gene>
<name>A0A5C3LJR9_9AGAR</name>
<dbReference type="AlphaFoldDB" id="A0A5C3LJR9"/>
<accession>A0A5C3LJR9</accession>
<dbReference type="Proteomes" id="UP000308652">
    <property type="component" value="Unassembled WGS sequence"/>
</dbReference>
<feature type="region of interest" description="Disordered" evidence="1">
    <location>
        <begin position="177"/>
        <end position="211"/>
    </location>
</feature>
<feature type="region of interest" description="Disordered" evidence="1">
    <location>
        <begin position="1"/>
        <end position="30"/>
    </location>
</feature>
<sequence length="358" mass="38959">MYTKIRKKEKERERKRKSRKKQGRETTSVPPLASLSQCRVLILHDHLELQPPLHIPHITHLPLPTLLAFPAPPKLHALPAAILLPRSFSLPVTTTTEERSLRGAGAGAGTEGLKVVSYQCTLTRASGTWRTPTRPRAPSHLYSRSLGIPVLATMTTGARNHNHTHMHMQGATMTSTSADAMPMPSPQSERTRAVVSVDSPRHRRGGRGGGGRRVEIVGSEVHRILLLILLCSLAHGPFGCECSSRETPNTISGGKFSPNVLTRNWPSSASSLCPWVLSSSPGGGVYGGMGKRGQRLRLDCGGGGRENGIPFPSASIVGRNGDGSEVEEGLWEWLSTLNIDLGSWKVDRQREKSDVDRR</sequence>
<feature type="compositionally biased region" description="Basic residues" evidence="1">
    <location>
        <begin position="1"/>
        <end position="22"/>
    </location>
</feature>
<protein>
    <submittedName>
        <fullName evidence="2">Uncharacterized protein</fullName>
    </submittedName>
</protein>